<protein>
    <recommendedName>
        <fullName evidence="4">Ricin B lectin domain-containing protein</fullName>
    </recommendedName>
</protein>
<comment type="caution">
    <text evidence="2">The sequence shown here is derived from an EMBL/GenBank/DDBJ whole genome shotgun (WGS) entry which is preliminary data.</text>
</comment>
<dbReference type="InterPro" id="IPR035992">
    <property type="entry name" value="Ricin_B-like_lectins"/>
</dbReference>
<dbReference type="Proteomes" id="UP001530315">
    <property type="component" value="Unassembled WGS sequence"/>
</dbReference>
<proteinExistence type="predicted"/>
<evidence type="ECO:0008006" key="4">
    <source>
        <dbReference type="Google" id="ProtNLM"/>
    </source>
</evidence>
<organism evidence="2 3">
    <name type="scientific">Stephanodiscus triporus</name>
    <dbReference type="NCBI Taxonomy" id="2934178"/>
    <lineage>
        <taxon>Eukaryota</taxon>
        <taxon>Sar</taxon>
        <taxon>Stramenopiles</taxon>
        <taxon>Ochrophyta</taxon>
        <taxon>Bacillariophyta</taxon>
        <taxon>Coscinodiscophyceae</taxon>
        <taxon>Thalassiosirophycidae</taxon>
        <taxon>Stephanodiscales</taxon>
        <taxon>Stephanodiscaceae</taxon>
        <taxon>Stephanodiscus</taxon>
    </lineage>
</organism>
<name>A0ABD3P0G8_9STRA</name>
<dbReference type="SUPFAM" id="SSF50370">
    <property type="entry name" value="Ricin B-like lectins"/>
    <property type="match status" value="1"/>
</dbReference>
<dbReference type="EMBL" id="JALLAZ020001097">
    <property type="protein sequence ID" value="KAL3780786.1"/>
    <property type="molecule type" value="Genomic_DNA"/>
</dbReference>
<reference evidence="2 3" key="1">
    <citation type="submission" date="2024-10" db="EMBL/GenBank/DDBJ databases">
        <title>Updated reference genomes for cyclostephanoid diatoms.</title>
        <authorList>
            <person name="Roberts W.R."/>
            <person name="Alverson A.J."/>
        </authorList>
    </citation>
    <scope>NUCLEOTIDE SEQUENCE [LARGE SCALE GENOMIC DNA]</scope>
    <source>
        <strain evidence="2 3">AJA276-08</strain>
    </source>
</reference>
<feature type="signal peptide" evidence="1">
    <location>
        <begin position="1"/>
        <end position="18"/>
    </location>
</feature>
<evidence type="ECO:0000313" key="3">
    <source>
        <dbReference type="Proteomes" id="UP001530315"/>
    </source>
</evidence>
<feature type="chain" id="PRO_5044752321" description="Ricin B lectin domain-containing protein" evidence="1">
    <location>
        <begin position="19"/>
        <end position="175"/>
    </location>
</feature>
<dbReference type="PROSITE" id="PS50231">
    <property type="entry name" value="RICIN_B_LECTIN"/>
    <property type="match status" value="1"/>
</dbReference>
<accession>A0ABD3P0G8</accession>
<dbReference type="AlphaFoldDB" id="A0ABD3P0G8"/>
<sequence>MVQLRVALVFLACTAVEAVKHVVPKDAQRELFGDYFNVRLYWKQGYKWQGSSSEKFWCMKCQNNSCTDGSGVKIARCRRNDWLQHFFFDDGRIRSRRNLDVCLERSGRSIVLRGCNSSDDQVWANLCKDGPFKLQIPGNDEKCASQHHHPRDGEKVYMRSCKLAIDSHTDQWVVY</sequence>
<evidence type="ECO:0000313" key="2">
    <source>
        <dbReference type="EMBL" id="KAL3780786.1"/>
    </source>
</evidence>
<evidence type="ECO:0000256" key="1">
    <source>
        <dbReference type="SAM" id="SignalP"/>
    </source>
</evidence>
<gene>
    <name evidence="2" type="ORF">ACHAW5_004899</name>
</gene>
<keyword evidence="3" id="KW-1185">Reference proteome</keyword>
<dbReference type="Gene3D" id="2.80.10.50">
    <property type="match status" value="1"/>
</dbReference>
<keyword evidence="1" id="KW-0732">Signal</keyword>